<dbReference type="SUPFAM" id="SSF102114">
    <property type="entry name" value="Radical SAM enzymes"/>
    <property type="match status" value="1"/>
</dbReference>
<evidence type="ECO:0000259" key="7">
    <source>
        <dbReference type="PROSITE" id="PS51332"/>
    </source>
</evidence>
<dbReference type="InterPro" id="IPR058240">
    <property type="entry name" value="rSAM_sf"/>
</dbReference>
<dbReference type="EMBL" id="FOAJ01000004">
    <property type="protein sequence ID" value="SEK95508.1"/>
    <property type="molecule type" value="Genomic_DNA"/>
</dbReference>
<dbReference type="CDD" id="cd01335">
    <property type="entry name" value="Radical_SAM"/>
    <property type="match status" value="1"/>
</dbReference>
<evidence type="ECO:0000259" key="8">
    <source>
        <dbReference type="PROSITE" id="PS51918"/>
    </source>
</evidence>
<dbReference type="InterPro" id="IPR023404">
    <property type="entry name" value="rSAM_horseshoe"/>
</dbReference>
<dbReference type="SFLD" id="SFLDS00029">
    <property type="entry name" value="Radical_SAM"/>
    <property type="match status" value="1"/>
</dbReference>
<dbReference type="GO" id="GO:0051539">
    <property type="term" value="F:4 iron, 4 sulfur cluster binding"/>
    <property type="evidence" value="ECO:0007669"/>
    <property type="project" value="UniProtKB-KW"/>
</dbReference>
<dbReference type="SFLD" id="SFLDG01082">
    <property type="entry name" value="B12-binding_domain_containing"/>
    <property type="match status" value="1"/>
</dbReference>
<comment type="cofactor">
    <cofactor evidence="1">
        <name>[4Fe-4S] cluster</name>
        <dbReference type="ChEBI" id="CHEBI:49883"/>
    </cofactor>
</comment>
<dbReference type="Pfam" id="PF13282">
    <property type="entry name" value="DUF4070"/>
    <property type="match status" value="1"/>
</dbReference>
<accession>A0A1H7L9A0</accession>
<dbReference type="InterPro" id="IPR051198">
    <property type="entry name" value="BchE-like"/>
</dbReference>
<keyword evidence="6" id="KW-0411">Iron-sulfur</keyword>
<gene>
    <name evidence="9" type="ORF">SAMN05192542_104247</name>
</gene>
<keyword evidence="10" id="KW-1185">Reference proteome</keyword>
<dbReference type="InterPro" id="IPR006158">
    <property type="entry name" value="Cobalamin-bd"/>
</dbReference>
<dbReference type="InterPro" id="IPR007197">
    <property type="entry name" value="rSAM"/>
</dbReference>
<dbReference type="InterPro" id="IPR025274">
    <property type="entry name" value="DUF4070"/>
</dbReference>
<keyword evidence="4" id="KW-0479">Metal-binding</keyword>
<dbReference type="OrthoDB" id="9801424at2"/>
<sequence length="536" mass="58998">MSKRLYLINPRSVLPGYFGTEVFDAWGFAPAVGIADLATATVAALAPDDWAVTICDEHLEPVDFECDTDFVGITGKVTQAPRLIAIAAEFRRRGKTVIVGGPYASLAPQMLRDHADILVCGELEALAATLFADLERGTWQAEYHAAKPDLADSPQPRWDLYPNDRALIGCVQTSRGCPFECEFCDVIAYLGRHQRHKPIEHVLAELDALYALGYRSVFLADDNFTVYRRRARELLIALRDWNRRQARGPLVFGTQVSIDVARDPELVALCADAGIEWVFVGLETPNEASLKECHKAQNVGVDLLAQVDVLLAHGIAVSGGMIVGFDHDGPDIFARQYAFAMASPIPVFSLGSLVAPMATGLHRRLRDAGRLIEGPAEIAGAPWDTNIVPMRMTRSELLDGLRLLCNGLYRPAEFGERVLTMIARLAPHPLHAAIHAQHVPRAVDTDAMVVVKRLAKLGDDEAQMVKAVLRAMARRPHTGRAAMTALLRYAQVRHMYDAGNYWEPRAVMEAGPAEEAAVMPRSEMIARSPVPHVMRR</sequence>
<name>A0A1H7L9A0_9BURK</name>
<dbReference type="GO" id="GO:0046872">
    <property type="term" value="F:metal ion binding"/>
    <property type="evidence" value="ECO:0007669"/>
    <property type="project" value="UniProtKB-KW"/>
</dbReference>
<evidence type="ECO:0000256" key="1">
    <source>
        <dbReference type="ARBA" id="ARBA00001966"/>
    </source>
</evidence>
<dbReference type="PROSITE" id="PS51332">
    <property type="entry name" value="B12_BINDING"/>
    <property type="match status" value="1"/>
</dbReference>
<keyword evidence="2" id="KW-0963">Cytoplasm</keyword>
<reference evidence="10" key="1">
    <citation type="submission" date="2016-10" db="EMBL/GenBank/DDBJ databases">
        <authorList>
            <person name="Varghese N."/>
            <person name="Submissions S."/>
        </authorList>
    </citation>
    <scope>NUCLEOTIDE SEQUENCE [LARGE SCALE GENOMIC DNA]</scope>
    <source>
        <strain evidence="10">LMG 26416</strain>
    </source>
</reference>
<dbReference type="Gene3D" id="3.40.50.280">
    <property type="entry name" value="Cobalamin-binding domain"/>
    <property type="match status" value="1"/>
</dbReference>
<dbReference type="Pfam" id="PF04055">
    <property type="entry name" value="Radical_SAM"/>
    <property type="match status" value="1"/>
</dbReference>
<evidence type="ECO:0000256" key="2">
    <source>
        <dbReference type="ARBA" id="ARBA00022490"/>
    </source>
</evidence>
<evidence type="ECO:0000256" key="4">
    <source>
        <dbReference type="ARBA" id="ARBA00022723"/>
    </source>
</evidence>
<dbReference type="SMART" id="SM00729">
    <property type="entry name" value="Elp3"/>
    <property type="match status" value="1"/>
</dbReference>
<dbReference type="STRING" id="416943.SAMN05445871_3928"/>
<evidence type="ECO:0000256" key="6">
    <source>
        <dbReference type="ARBA" id="ARBA00023014"/>
    </source>
</evidence>
<evidence type="ECO:0000256" key="3">
    <source>
        <dbReference type="ARBA" id="ARBA00022691"/>
    </source>
</evidence>
<dbReference type="InterPro" id="IPR034466">
    <property type="entry name" value="Methyltransferase_Class_B"/>
</dbReference>
<dbReference type="AlphaFoldDB" id="A0A1H7L9A0"/>
<dbReference type="RefSeq" id="WP_090547935.1">
    <property type="nucleotide sequence ID" value="NZ_FNSR01000002.1"/>
</dbReference>
<evidence type="ECO:0000256" key="5">
    <source>
        <dbReference type="ARBA" id="ARBA00023004"/>
    </source>
</evidence>
<dbReference type="GO" id="GO:0005829">
    <property type="term" value="C:cytosol"/>
    <property type="evidence" value="ECO:0007669"/>
    <property type="project" value="TreeGrafter"/>
</dbReference>
<feature type="domain" description="Radical SAM core" evidence="8">
    <location>
        <begin position="163"/>
        <end position="382"/>
    </location>
</feature>
<dbReference type="InterPro" id="IPR006638">
    <property type="entry name" value="Elp3/MiaA/NifB-like_rSAM"/>
</dbReference>
<proteinExistence type="predicted"/>
<feature type="domain" description="B12-binding" evidence="7">
    <location>
        <begin position="10"/>
        <end position="141"/>
    </location>
</feature>
<dbReference type="PANTHER" id="PTHR43409:SF3">
    <property type="entry name" value="HYPOTHETICAL METHYLTRANSFERASE"/>
    <property type="match status" value="1"/>
</dbReference>
<dbReference type="Gene3D" id="3.80.30.20">
    <property type="entry name" value="tm_1862 like domain"/>
    <property type="match status" value="1"/>
</dbReference>
<dbReference type="PROSITE" id="PS51918">
    <property type="entry name" value="RADICAL_SAM"/>
    <property type="match status" value="1"/>
</dbReference>
<keyword evidence="5" id="KW-0408">Iron</keyword>
<organism evidence="9 10">
    <name type="scientific">Paraburkholderia caballeronis</name>
    <dbReference type="NCBI Taxonomy" id="416943"/>
    <lineage>
        <taxon>Bacteria</taxon>
        <taxon>Pseudomonadati</taxon>
        <taxon>Pseudomonadota</taxon>
        <taxon>Betaproteobacteria</taxon>
        <taxon>Burkholderiales</taxon>
        <taxon>Burkholderiaceae</taxon>
        <taxon>Paraburkholderia</taxon>
    </lineage>
</organism>
<dbReference type="SFLD" id="SFLDG01123">
    <property type="entry name" value="methyltransferase_(Class_B)"/>
    <property type="match status" value="1"/>
</dbReference>
<keyword evidence="3" id="KW-0949">S-adenosyl-L-methionine</keyword>
<evidence type="ECO:0000313" key="9">
    <source>
        <dbReference type="EMBL" id="SEK95508.1"/>
    </source>
</evidence>
<evidence type="ECO:0000313" key="10">
    <source>
        <dbReference type="Proteomes" id="UP000199120"/>
    </source>
</evidence>
<protein>
    <submittedName>
        <fullName evidence="9">Uncharacterized protein</fullName>
    </submittedName>
</protein>
<dbReference type="PANTHER" id="PTHR43409">
    <property type="entry name" value="ANAEROBIC MAGNESIUM-PROTOPORPHYRIN IX MONOMETHYL ESTER CYCLASE-RELATED"/>
    <property type="match status" value="1"/>
</dbReference>
<dbReference type="GO" id="GO:0031419">
    <property type="term" value="F:cobalamin binding"/>
    <property type="evidence" value="ECO:0007669"/>
    <property type="project" value="InterPro"/>
</dbReference>
<dbReference type="GO" id="GO:0003824">
    <property type="term" value="F:catalytic activity"/>
    <property type="evidence" value="ECO:0007669"/>
    <property type="project" value="InterPro"/>
</dbReference>
<dbReference type="Proteomes" id="UP000199120">
    <property type="component" value="Unassembled WGS sequence"/>
</dbReference>